<dbReference type="InterPro" id="IPR036465">
    <property type="entry name" value="vWFA_dom_sf"/>
</dbReference>
<dbReference type="STRING" id="1524460.IX84_24070"/>
<keyword evidence="3" id="KW-1185">Reference proteome</keyword>
<dbReference type="SUPFAM" id="SSF53300">
    <property type="entry name" value="vWA-like"/>
    <property type="match status" value="1"/>
</dbReference>
<evidence type="ECO:0000313" key="3">
    <source>
        <dbReference type="Proteomes" id="UP000029736"/>
    </source>
</evidence>
<dbReference type="OrthoDB" id="9776116at2"/>
<dbReference type="RefSeq" id="WP_044226401.1">
    <property type="nucleotide sequence ID" value="NZ_JBKAGJ010000002.1"/>
</dbReference>
<reference evidence="2 3" key="1">
    <citation type="journal article" date="2014" name="Int. J. Syst. Evol. Microbiol.">
        <title>Phaeodactylibacter xiamenensis gen. nov., sp. nov., a member of the family Saprospiraceae isolated from the marine alga Phaeodactylum tricornutum.</title>
        <authorList>
            <person name="Chen Z.Jr."/>
            <person name="Lei X."/>
            <person name="Lai Q."/>
            <person name="Li Y."/>
            <person name="Zhang B."/>
            <person name="Zhang J."/>
            <person name="Zhang H."/>
            <person name="Yang L."/>
            <person name="Zheng W."/>
            <person name="Tian Y."/>
            <person name="Yu Z."/>
            <person name="Xu H.Jr."/>
            <person name="Zheng T."/>
        </authorList>
    </citation>
    <scope>NUCLEOTIDE SEQUENCE [LARGE SCALE GENOMIC DNA]</scope>
    <source>
        <strain evidence="2 3">KD52</strain>
    </source>
</reference>
<evidence type="ECO:0000259" key="1">
    <source>
        <dbReference type="Pfam" id="PF01882"/>
    </source>
</evidence>
<organism evidence="2 3">
    <name type="scientific">Phaeodactylibacter xiamenensis</name>
    <dbReference type="NCBI Taxonomy" id="1524460"/>
    <lineage>
        <taxon>Bacteria</taxon>
        <taxon>Pseudomonadati</taxon>
        <taxon>Bacteroidota</taxon>
        <taxon>Saprospiria</taxon>
        <taxon>Saprospirales</taxon>
        <taxon>Haliscomenobacteraceae</taxon>
        <taxon>Phaeodactylibacter</taxon>
    </lineage>
</organism>
<dbReference type="Gene3D" id="3.40.50.410">
    <property type="entry name" value="von Willebrand factor, type A domain"/>
    <property type="match status" value="1"/>
</dbReference>
<dbReference type="PANTHER" id="PTHR33608:SF7">
    <property type="entry name" value="DUF58 DOMAIN-CONTAINING PROTEIN"/>
    <property type="match status" value="1"/>
</dbReference>
<dbReference type="AlphaFoldDB" id="A0A098S3F1"/>
<evidence type="ECO:0000313" key="2">
    <source>
        <dbReference type="EMBL" id="KGE85727.1"/>
    </source>
</evidence>
<dbReference type="Pfam" id="PF01882">
    <property type="entry name" value="DUF58"/>
    <property type="match status" value="1"/>
</dbReference>
<protein>
    <recommendedName>
        <fullName evidence="1">DUF58 domain-containing protein</fullName>
    </recommendedName>
</protein>
<proteinExistence type="predicted"/>
<gene>
    <name evidence="2" type="ORF">IX84_24070</name>
</gene>
<dbReference type="PANTHER" id="PTHR33608">
    <property type="entry name" value="BLL2464 PROTEIN"/>
    <property type="match status" value="1"/>
</dbReference>
<comment type="caution">
    <text evidence="2">The sequence shown here is derived from an EMBL/GenBank/DDBJ whole genome shotgun (WGS) entry which is preliminary data.</text>
</comment>
<dbReference type="Proteomes" id="UP000029736">
    <property type="component" value="Unassembled WGS sequence"/>
</dbReference>
<dbReference type="InterPro" id="IPR002881">
    <property type="entry name" value="DUF58"/>
</dbReference>
<dbReference type="EMBL" id="JPOS01000083">
    <property type="protein sequence ID" value="KGE85727.1"/>
    <property type="molecule type" value="Genomic_DNA"/>
</dbReference>
<accession>A0A098S3F1</accession>
<feature type="domain" description="DUF58" evidence="1">
    <location>
        <begin position="44"/>
        <end position="266"/>
    </location>
</feature>
<name>A0A098S3F1_9BACT</name>
<sequence length="310" mass="36273">MTLSDNYDIRDLDQLELLARQVVEGFIIGLHKSPFHGFSVEFAEHRLYNQGEDTRNIDWKVYARTDRLFTKRFEEETNLRCQIVIDTSSSMYFPEAEGKDRGNYLNKLRFSALGAAALMNLLQKQRDAFGLSLFDESVKTHTRCKSSTSHYRLMLTHLEEAINNPVRNRATSAAEAIHQIADSIHKRSMVMIFSDMFDQSSDTEQLFSALQHLKHNKHEVVLFHVVDKAQEMDFDFENRPYLFVDMETGEEVRLQSNQVKDYYISQMKQFKEDLKLKCLQYHIDFVEADINEGFKTILQGYLVKRGKMRV</sequence>